<accession>A0A061R1N5</accession>
<organism evidence="1">
    <name type="scientific">Tetraselmis sp. GSL018</name>
    <dbReference type="NCBI Taxonomy" id="582737"/>
    <lineage>
        <taxon>Eukaryota</taxon>
        <taxon>Viridiplantae</taxon>
        <taxon>Chlorophyta</taxon>
        <taxon>core chlorophytes</taxon>
        <taxon>Chlorodendrophyceae</taxon>
        <taxon>Chlorodendrales</taxon>
        <taxon>Chlorodendraceae</taxon>
        <taxon>Tetraselmis</taxon>
    </lineage>
</organism>
<sequence>MHYNERTTSEHKLFHIHFWQAQGLEEAPFHESMVWKLNSLIGSTIFRLDPGDAVFIHHHHQAPGLPYTNRTFLPFWRQLASNQGCRFFTFSTVRDSVDRSVSQLLDMHHGASFEELRNHARIDQAVNNNFGLGYILVNMVWPNQMQINLGYDEQQVEMALEELSGFDLVVDVSCHDYLLNRLADITGFHFARMHSRHSWVQLPEEVDSDLRQYFSSVNHGEQAMTRRVKHLDNYIGC</sequence>
<evidence type="ECO:0000313" key="1">
    <source>
        <dbReference type="EMBL" id="JAC66837.1"/>
    </source>
</evidence>
<name>A0A061R1N5_9CHLO</name>
<reference evidence="1" key="1">
    <citation type="submission" date="2014-05" db="EMBL/GenBank/DDBJ databases">
        <title>The transcriptome of the halophilic microalga Tetraselmis sp. GSL018 isolated from the Great Salt Lake, Utah.</title>
        <authorList>
            <person name="Jinkerson R.E."/>
            <person name="D'Adamo S."/>
            <person name="Posewitz M.C."/>
        </authorList>
    </citation>
    <scope>NUCLEOTIDE SEQUENCE</scope>
    <source>
        <strain evidence="1">GSL018</strain>
    </source>
</reference>
<protein>
    <submittedName>
        <fullName evidence="1">Uncharacterized protein</fullName>
    </submittedName>
</protein>
<dbReference type="AlphaFoldDB" id="A0A061R1N5"/>
<gene>
    <name evidence="1" type="ORF">TSPGSL018_12689</name>
</gene>
<dbReference type="EMBL" id="GBEZ01019764">
    <property type="protein sequence ID" value="JAC66837.1"/>
    <property type="molecule type" value="Transcribed_RNA"/>
</dbReference>
<proteinExistence type="predicted"/>